<accession>A0A2T6KR79</accession>
<name>A0A2T6KR79_9RHOB</name>
<organism evidence="1 2">
    <name type="scientific">Yoonia sediminilitoris</name>
    <dbReference type="NCBI Taxonomy" id="1286148"/>
    <lineage>
        <taxon>Bacteria</taxon>
        <taxon>Pseudomonadati</taxon>
        <taxon>Pseudomonadota</taxon>
        <taxon>Alphaproteobacteria</taxon>
        <taxon>Rhodobacterales</taxon>
        <taxon>Paracoccaceae</taxon>
        <taxon>Yoonia</taxon>
    </lineage>
</organism>
<dbReference type="AlphaFoldDB" id="A0A2T6KR79"/>
<proteinExistence type="predicted"/>
<sequence>MTDSTPGGFGDFVAWCLDIAPYLGTTGTHAYETTETAFSNGGVLLGDAGLSRIASVFNANYGSDVTSTANNSAAFQLALRESVYDTDQQTTFARLHMLTGQSAIRRLRRPIASISNAVGKSNSPAGNGMGSIAVTRIS</sequence>
<reference evidence="1 2" key="1">
    <citation type="submission" date="2018-04" db="EMBL/GenBank/DDBJ databases">
        <title>Genomic Encyclopedia of Archaeal and Bacterial Type Strains, Phase II (KMG-II): from individual species to whole genera.</title>
        <authorList>
            <person name="Goeker M."/>
        </authorList>
    </citation>
    <scope>NUCLEOTIDE SEQUENCE [LARGE SCALE GENOMIC DNA]</scope>
    <source>
        <strain evidence="1 2">DSM 29955</strain>
    </source>
</reference>
<evidence type="ECO:0000313" key="1">
    <source>
        <dbReference type="EMBL" id="PUB19057.1"/>
    </source>
</evidence>
<protein>
    <submittedName>
        <fullName evidence="1">Uncharacterized protein</fullName>
    </submittedName>
</protein>
<keyword evidence="2" id="KW-1185">Reference proteome</keyword>
<gene>
    <name evidence="1" type="ORF">C8N45_101648</name>
</gene>
<dbReference type="Proteomes" id="UP000244523">
    <property type="component" value="Unassembled WGS sequence"/>
</dbReference>
<comment type="caution">
    <text evidence="1">The sequence shown here is derived from an EMBL/GenBank/DDBJ whole genome shotgun (WGS) entry which is preliminary data.</text>
</comment>
<evidence type="ECO:0000313" key="2">
    <source>
        <dbReference type="Proteomes" id="UP000244523"/>
    </source>
</evidence>
<dbReference type="EMBL" id="QBUD01000001">
    <property type="protein sequence ID" value="PUB19057.1"/>
    <property type="molecule type" value="Genomic_DNA"/>
</dbReference>